<organism evidence="1 2">
    <name type="scientific">Zosterops borbonicus</name>
    <dbReference type="NCBI Taxonomy" id="364589"/>
    <lineage>
        <taxon>Eukaryota</taxon>
        <taxon>Metazoa</taxon>
        <taxon>Chordata</taxon>
        <taxon>Craniata</taxon>
        <taxon>Vertebrata</taxon>
        <taxon>Euteleostomi</taxon>
        <taxon>Archelosauria</taxon>
        <taxon>Archosauria</taxon>
        <taxon>Dinosauria</taxon>
        <taxon>Saurischia</taxon>
        <taxon>Theropoda</taxon>
        <taxon>Coelurosauria</taxon>
        <taxon>Aves</taxon>
        <taxon>Neognathae</taxon>
        <taxon>Neoaves</taxon>
        <taxon>Telluraves</taxon>
        <taxon>Australaves</taxon>
        <taxon>Passeriformes</taxon>
        <taxon>Sylvioidea</taxon>
        <taxon>Zosteropidae</taxon>
        <taxon>Zosterops</taxon>
    </lineage>
</organism>
<sequence length="124" mass="13895">MAVGSQVTCNDISNIINNFKKGRGLQESPVTLTTVPGKIIEQILLKTVLRHLEDKEIIWDSQHSFTKGKSHLTDPMTFSDGMTTSADIFDMIPTTFFCLNWREMDLMSGQLDGQETGEKVASRE</sequence>
<name>A0A8K1LG05_9PASS</name>
<evidence type="ECO:0000313" key="1">
    <source>
        <dbReference type="EMBL" id="TRZ12590.1"/>
    </source>
</evidence>
<dbReference type="Proteomes" id="UP000796761">
    <property type="component" value="Unassembled WGS sequence"/>
</dbReference>
<evidence type="ECO:0008006" key="3">
    <source>
        <dbReference type="Google" id="ProtNLM"/>
    </source>
</evidence>
<comment type="caution">
    <text evidence="1">The sequence shown here is derived from an EMBL/GenBank/DDBJ whole genome shotgun (WGS) entry which is preliminary data.</text>
</comment>
<gene>
    <name evidence="1" type="ORF">HGM15179_014512</name>
</gene>
<dbReference type="AlphaFoldDB" id="A0A8K1LG05"/>
<dbReference type="EMBL" id="SWJQ01000577">
    <property type="protein sequence ID" value="TRZ12590.1"/>
    <property type="molecule type" value="Genomic_DNA"/>
</dbReference>
<keyword evidence="2" id="KW-1185">Reference proteome</keyword>
<reference evidence="1" key="1">
    <citation type="submission" date="2019-04" db="EMBL/GenBank/DDBJ databases">
        <title>Genome assembly of Zosterops borbonicus 15179.</title>
        <authorList>
            <person name="Leroy T."/>
            <person name="Anselmetti Y."/>
            <person name="Tilak M.-K."/>
            <person name="Nabholz B."/>
        </authorList>
    </citation>
    <scope>NUCLEOTIDE SEQUENCE</scope>
    <source>
        <strain evidence="1">HGM_15179</strain>
        <tissue evidence="1">Muscle</tissue>
    </source>
</reference>
<proteinExistence type="predicted"/>
<evidence type="ECO:0000313" key="2">
    <source>
        <dbReference type="Proteomes" id="UP000796761"/>
    </source>
</evidence>
<accession>A0A8K1LG05</accession>
<protein>
    <recommendedName>
        <fullName evidence="3">Reverse transcriptase domain-containing protein</fullName>
    </recommendedName>
</protein>
<dbReference type="OrthoDB" id="416454at2759"/>